<feature type="chain" id="PRO_5042103418" description="Secreted protein" evidence="1">
    <location>
        <begin position="24"/>
        <end position="72"/>
    </location>
</feature>
<evidence type="ECO:0000256" key="1">
    <source>
        <dbReference type="SAM" id="SignalP"/>
    </source>
</evidence>
<sequence>MPWVWPWVDALTLLLLTRPQGGGVGCIRGSVRNKIQQKGYLMRLASEGAQSGVECNSRRGYGQALPCSAGGV</sequence>
<protein>
    <recommendedName>
        <fullName evidence="4">Secreted protein</fullName>
    </recommendedName>
</protein>
<evidence type="ECO:0000313" key="3">
    <source>
        <dbReference type="Proteomes" id="UP001270362"/>
    </source>
</evidence>
<evidence type="ECO:0000313" key="2">
    <source>
        <dbReference type="EMBL" id="KAK3682272.1"/>
    </source>
</evidence>
<dbReference type="EMBL" id="JAULSO010000005">
    <property type="protein sequence ID" value="KAK3682272.1"/>
    <property type="molecule type" value="Genomic_DNA"/>
</dbReference>
<gene>
    <name evidence="2" type="ORF">B0T22DRAFT_470717</name>
</gene>
<evidence type="ECO:0008006" key="4">
    <source>
        <dbReference type="Google" id="ProtNLM"/>
    </source>
</evidence>
<keyword evidence="1" id="KW-0732">Signal</keyword>
<accession>A0AAE0X0Q4</accession>
<reference evidence="2" key="2">
    <citation type="submission" date="2023-06" db="EMBL/GenBank/DDBJ databases">
        <authorList>
            <consortium name="Lawrence Berkeley National Laboratory"/>
            <person name="Haridas S."/>
            <person name="Hensen N."/>
            <person name="Bonometti L."/>
            <person name="Westerberg I."/>
            <person name="Brannstrom I.O."/>
            <person name="Guillou S."/>
            <person name="Cros-Aarteil S."/>
            <person name="Calhoun S."/>
            <person name="Kuo A."/>
            <person name="Mondo S."/>
            <person name="Pangilinan J."/>
            <person name="Riley R."/>
            <person name="Labutti K."/>
            <person name="Andreopoulos B."/>
            <person name="Lipzen A."/>
            <person name="Chen C."/>
            <person name="Yanf M."/>
            <person name="Daum C."/>
            <person name="Ng V."/>
            <person name="Clum A."/>
            <person name="Steindorff A."/>
            <person name="Ohm R."/>
            <person name="Martin F."/>
            <person name="Silar P."/>
            <person name="Natvig D."/>
            <person name="Lalanne C."/>
            <person name="Gautier V."/>
            <person name="Ament-Velasquez S.L."/>
            <person name="Kruys A."/>
            <person name="Hutchinson M.I."/>
            <person name="Powell A.J."/>
            <person name="Barry K."/>
            <person name="Miller A.N."/>
            <person name="Grigoriev I.V."/>
            <person name="Debuchy R."/>
            <person name="Gladieux P."/>
            <person name="Thoren M.H."/>
            <person name="Johannesson H."/>
        </authorList>
    </citation>
    <scope>NUCLEOTIDE SEQUENCE</scope>
    <source>
        <strain evidence="2">CBS 314.62</strain>
    </source>
</reference>
<comment type="caution">
    <text evidence="2">The sequence shown here is derived from an EMBL/GenBank/DDBJ whole genome shotgun (WGS) entry which is preliminary data.</text>
</comment>
<proteinExistence type="predicted"/>
<keyword evidence="3" id="KW-1185">Reference proteome</keyword>
<feature type="signal peptide" evidence="1">
    <location>
        <begin position="1"/>
        <end position="23"/>
    </location>
</feature>
<dbReference type="AlphaFoldDB" id="A0AAE0X0Q4"/>
<name>A0AAE0X0Q4_9PEZI</name>
<organism evidence="2 3">
    <name type="scientific">Podospora appendiculata</name>
    <dbReference type="NCBI Taxonomy" id="314037"/>
    <lineage>
        <taxon>Eukaryota</taxon>
        <taxon>Fungi</taxon>
        <taxon>Dikarya</taxon>
        <taxon>Ascomycota</taxon>
        <taxon>Pezizomycotina</taxon>
        <taxon>Sordariomycetes</taxon>
        <taxon>Sordariomycetidae</taxon>
        <taxon>Sordariales</taxon>
        <taxon>Podosporaceae</taxon>
        <taxon>Podospora</taxon>
    </lineage>
</organism>
<reference evidence="2" key="1">
    <citation type="journal article" date="2023" name="Mol. Phylogenet. Evol.">
        <title>Genome-scale phylogeny and comparative genomics of the fungal order Sordariales.</title>
        <authorList>
            <person name="Hensen N."/>
            <person name="Bonometti L."/>
            <person name="Westerberg I."/>
            <person name="Brannstrom I.O."/>
            <person name="Guillou S."/>
            <person name="Cros-Aarteil S."/>
            <person name="Calhoun S."/>
            <person name="Haridas S."/>
            <person name="Kuo A."/>
            <person name="Mondo S."/>
            <person name="Pangilinan J."/>
            <person name="Riley R."/>
            <person name="LaButti K."/>
            <person name="Andreopoulos B."/>
            <person name="Lipzen A."/>
            <person name="Chen C."/>
            <person name="Yan M."/>
            <person name="Daum C."/>
            <person name="Ng V."/>
            <person name="Clum A."/>
            <person name="Steindorff A."/>
            <person name="Ohm R.A."/>
            <person name="Martin F."/>
            <person name="Silar P."/>
            <person name="Natvig D.O."/>
            <person name="Lalanne C."/>
            <person name="Gautier V."/>
            <person name="Ament-Velasquez S.L."/>
            <person name="Kruys A."/>
            <person name="Hutchinson M.I."/>
            <person name="Powell A.J."/>
            <person name="Barry K."/>
            <person name="Miller A.N."/>
            <person name="Grigoriev I.V."/>
            <person name="Debuchy R."/>
            <person name="Gladieux P."/>
            <person name="Hiltunen Thoren M."/>
            <person name="Johannesson H."/>
        </authorList>
    </citation>
    <scope>NUCLEOTIDE SEQUENCE</scope>
    <source>
        <strain evidence="2">CBS 314.62</strain>
    </source>
</reference>
<dbReference type="Proteomes" id="UP001270362">
    <property type="component" value="Unassembled WGS sequence"/>
</dbReference>